<dbReference type="EMBL" id="BT077705">
    <property type="protein sequence ID" value="ACO12129.1"/>
    <property type="molecule type" value="mRNA"/>
</dbReference>
<dbReference type="PANTHER" id="PTHR22966:SF61">
    <property type="entry name" value="2-AMINOETHANETHIOL DIOXYGENASE"/>
    <property type="match status" value="1"/>
</dbReference>
<keyword evidence="1" id="KW-0479">Metal-binding</keyword>
<dbReference type="InterPro" id="IPR014710">
    <property type="entry name" value="RmlC-like_jellyroll"/>
</dbReference>
<dbReference type="SUPFAM" id="SSF51182">
    <property type="entry name" value="RmlC-like cupins"/>
    <property type="match status" value="1"/>
</dbReference>
<keyword evidence="4" id="KW-0223">Dioxygenase</keyword>
<dbReference type="GO" id="GO:0005739">
    <property type="term" value="C:mitochondrion"/>
    <property type="evidence" value="ECO:0007669"/>
    <property type="project" value="TreeGrafter"/>
</dbReference>
<dbReference type="AlphaFoldDB" id="C1BSX6"/>
<evidence type="ECO:0000256" key="3">
    <source>
        <dbReference type="ARBA" id="ARBA00023004"/>
    </source>
</evidence>
<keyword evidence="3" id="KW-0408">Iron</keyword>
<name>C1BSX6_LEPSM</name>
<dbReference type="GO" id="GO:0016702">
    <property type="term" value="F:oxidoreductase activity, acting on single donors with incorporation of molecular oxygen, incorporation of two atoms of oxygen"/>
    <property type="evidence" value="ECO:0007669"/>
    <property type="project" value="InterPro"/>
</dbReference>
<evidence type="ECO:0000256" key="2">
    <source>
        <dbReference type="ARBA" id="ARBA00023002"/>
    </source>
</evidence>
<accession>C1BSX6</accession>
<dbReference type="CDD" id="cd20289">
    <property type="entry name" value="cupin_ADO"/>
    <property type="match status" value="1"/>
</dbReference>
<proteinExistence type="evidence at transcript level"/>
<sequence>MSSCIQRIVNLAKKAISTSKGTGFELDDQLLKALNALSIHELLFDPKEPFDTHKGLSSYYVDVYEDSDVSIGMFFLNASAKIPLHGHPQMTGIIKCIAGNLKISSFSPVEHEMNEDNLILATSHGDVVLSPSSDPAMLTPISHNIHEVKNASSSSPSGFLDILTPPYNVPDLPDFSPNEEIRLCNYYEVVKKDKEEFPTDFVSLRIIEKPDEHICRSLKFL</sequence>
<protein>
    <submittedName>
        <fullName evidence="4">2-aminoethanethiol dioxygenase</fullName>
    </submittedName>
</protein>
<dbReference type="Gene3D" id="2.60.120.10">
    <property type="entry name" value="Jelly Rolls"/>
    <property type="match status" value="1"/>
</dbReference>
<dbReference type="InterPro" id="IPR011051">
    <property type="entry name" value="RmlC_Cupin_sf"/>
</dbReference>
<organism evidence="4">
    <name type="scientific">Lepeophtheirus salmonis</name>
    <name type="common">Salmon louse</name>
    <name type="synonym">Caligus salmonis</name>
    <dbReference type="NCBI Taxonomy" id="72036"/>
    <lineage>
        <taxon>Eukaryota</taxon>
        <taxon>Metazoa</taxon>
        <taxon>Ecdysozoa</taxon>
        <taxon>Arthropoda</taxon>
        <taxon>Crustacea</taxon>
        <taxon>Multicrustacea</taxon>
        <taxon>Hexanauplia</taxon>
        <taxon>Copepoda</taxon>
        <taxon>Siphonostomatoida</taxon>
        <taxon>Caligidae</taxon>
        <taxon>Lepeophtheirus</taxon>
    </lineage>
</organism>
<dbReference type="InterPro" id="IPR012864">
    <property type="entry name" value="PCO/ADO"/>
</dbReference>
<dbReference type="GO" id="GO:0046872">
    <property type="term" value="F:metal ion binding"/>
    <property type="evidence" value="ECO:0007669"/>
    <property type="project" value="UniProtKB-KW"/>
</dbReference>
<dbReference type="OrthoDB" id="271433at2759"/>
<reference evidence="4" key="1">
    <citation type="submission" date="2009-06" db="EMBL/GenBank/DDBJ databases">
        <title>Lepeophtheirus salmonis ESTs and full-length cDNAs.</title>
        <authorList>
            <person name="Yasuike M."/>
            <person name="von Schalburg K."/>
            <person name="Cooper G."/>
            <person name="Leong J."/>
            <person name="Jones S.R.M."/>
            <person name="Koop B.F."/>
        </authorList>
    </citation>
    <scope>NUCLEOTIDE SEQUENCE</scope>
    <source>
        <strain evidence="4">Pacific form</strain>
        <tissue evidence="4">Whole</tissue>
    </source>
</reference>
<evidence type="ECO:0000256" key="1">
    <source>
        <dbReference type="ARBA" id="ARBA00022723"/>
    </source>
</evidence>
<evidence type="ECO:0000313" key="4">
    <source>
        <dbReference type="EMBL" id="ACO12129.1"/>
    </source>
</evidence>
<keyword evidence="2" id="KW-0560">Oxidoreductase</keyword>
<dbReference type="Pfam" id="PF07847">
    <property type="entry name" value="PCO_ADO"/>
    <property type="match status" value="1"/>
</dbReference>
<gene>
    <name evidence="4" type="primary">AEDO</name>
</gene>
<dbReference type="PANTHER" id="PTHR22966">
    <property type="entry name" value="2-AMINOETHANETHIOL DIOXYGENASE"/>
    <property type="match status" value="1"/>
</dbReference>